<reference evidence="2" key="1">
    <citation type="submission" date="2021-06" db="EMBL/GenBank/DDBJ databases">
        <authorList>
            <person name="Kallberg Y."/>
            <person name="Tangrot J."/>
            <person name="Rosling A."/>
        </authorList>
    </citation>
    <scope>NUCLEOTIDE SEQUENCE</scope>
    <source>
        <strain evidence="2">CL551</strain>
    </source>
</reference>
<dbReference type="GO" id="GO:0004491">
    <property type="term" value="F:methylmalonate-semialdehyde dehydrogenase (acylating, NAD) activity"/>
    <property type="evidence" value="ECO:0007669"/>
    <property type="project" value="InterPro"/>
</dbReference>
<keyword evidence="3" id="KW-1185">Reference proteome</keyword>
<sequence length="157" mass="18315">MLPPSSETYNSADELFQSVQTFANSQGYVLIKKRICKDHHGELKNMSLHCDRGGTYSSKAHYRQTSSHLIDCLFEIYASRCNGLWNLEVRNSNHNYERVREMTVLDSRPREIVSTLRQNDESTLVTNRDIYNAREQFRQQYLAGRTPIQVLVDKLQE</sequence>
<evidence type="ECO:0000313" key="3">
    <source>
        <dbReference type="Proteomes" id="UP000789342"/>
    </source>
</evidence>
<proteinExistence type="inferred from homology"/>
<dbReference type="OrthoDB" id="4950677at2759"/>
<evidence type="ECO:0000256" key="1">
    <source>
        <dbReference type="ARBA" id="ARBA00009986"/>
    </source>
</evidence>
<dbReference type="GO" id="GO:0005739">
    <property type="term" value="C:mitochondrion"/>
    <property type="evidence" value="ECO:0007669"/>
    <property type="project" value="TreeGrafter"/>
</dbReference>
<accession>A0A9N9IP45</accession>
<dbReference type="PANTHER" id="PTHR43866">
    <property type="entry name" value="MALONATE-SEMIALDEHYDE DEHYDROGENASE"/>
    <property type="match status" value="1"/>
</dbReference>
<dbReference type="PANTHER" id="PTHR43866:SF3">
    <property type="entry name" value="METHYLMALONATE-SEMIALDEHYDE DEHYDROGENASE [ACYLATING], MITOCHONDRIAL"/>
    <property type="match status" value="1"/>
</dbReference>
<dbReference type="AlphaFoldDB" id="A0A9N9IP45"/>
<dbReference type="Proteomes" id="UP000789342">
    <property type="component" value="Unassembled WGS sequence"/>
</dbReference>
<organism evidence="2 3">
    <name type="scientific">Acaulospora morrowiae</name>
    <dbReference type="NCBI Taxonomy" id="94023"/>
    <lineage>
        <taxon>Eukaryota</taxon>
        <taxon>Fungi</taxon>
        <taxon>Fungi incertae sedis</taxon>
        <taxon>Mucoromycota</taxon>
        <taxon>Glomeromycotina</taxon>
        <taxon>Glomeromycetes</taxon>
        <taxon>Diversisporales</taxon>
        <taxon>Acaulosporaceae</taxon>
        <taxon>Acaulospora</taxon>
    </lineage>
</organism>
<dbReference type="GO" id="GO:0006574">
    <property type="term" value="P:L-valine catabolic process"/>
    <property type="evidence" value="ECO:0007669"/>
    <property type="project" value="TreeGrafter"/>
</dbReference>
<feature type="non-terminal residue" evidence="2">
    <location>
        <position position="157"/>
    </location>
</feature>
<protein>
    <submittedName>
        <fullName evidence="2">11588_t:CDS:1</fullName>
    </submittedName>
</protein>
<evidence type="ECO:0000313" key="2">
    <source>
        <dbReference type="EMBL" id="CAG8745484.1"/>
    </source>
</evidence>
<dbReference type="InterPro" id="IPR010061">
    <property type="entry name" value="MeMal-semiAld_DH"/>
</dbReference>
<gene>
    <name evidence="2" type="ORF">AMORRO_LOCUS15006</name>
</gene>
<name>A0A9N9IP45_9GLOM</name>
<comment type="caution">
    <text evidence="2">The sequence shown here is derived from an EMBL/GenBank/DDBJ whole genome shotgun (WGS) entry which is preliminary data.</text>
</comment>
<comment type="similarity">
    <text evidence="1">Belongs to the aldehyde dehydrogenase family.</text>
</comment>
<dbReference type="EMBL" id="CAJVPV010032713">
    <property type="protein sequence ID" value="CAG8745484.1"/>
    <property type="molecule type" value="Genomic_DNA"/>
</dbReference>
<dbReference type="GO" id="GO:0006210">
    <property type="term" value="P:thymine catabolic process"/>
    <property type="evidence" value="ECO:0007669"/>
    <property type="project" value="TreeGrafter"/>
</dbReference>